<dbReference type="EMBL" id="DRLF01000277">
    <property type="protein sequence ID" value="HEC06764.1"/>
    <property type="molecule type" value="Genomic_DNA"/>
</dbReference>
<evidence type="ECO:0000313" key="9">
    <source>
        <dbReference type="EMBL" id="HEC06764.1"/>
    </source>
</evidence>
<keyword evidence="9" id="KW-0966">Cell projection</keyword>
<sequence length="148" mass="15549">MISLHSRMLLSLLLIAPVAGSATAADPLSGTSLRTDLGAQLVQVLGGLGVVLAMVLLLAWLTKRFSQSRLSGAHGLRLLGGISLGAKERIVLVQAGDVQLLVGVAPGRLQTLHVLEEPIQLQDSKEAADDEGFGQKLGKLLEQTRGKE</sequence>
<keyword evidence="4 7" id="KW-0472">Membrane</keyword>
<dbReference type="InterPro" id="IPR052205">
    <property type="entry name" value="FliO/MopB"/>
</dbReference>
<keyword evidence="3 7" id="KW-1133">Transmembrane helix</keyword>
<evidence type="ECO:0000256" key="7">
    <source>
        <dbReference type="RuleBase" id="RU362064"/>
    </source>
</evidence>
<dbReference type="GO" id="GO:0009425">
    <property type="term" value="C:bacterial-type flagellum basal body"/>
    <property type="evidence" value="ECO:0007669"/>
    <property type="project" value="UniProtKB-SubCell"/>
</dbReference>
<comment type="subcellular location">
    <subcellularLocation>
        <location evidence="7">Cell membrane</location>
    </subcellularLocation>
    <subcellularLocation>
        <location evidence="7">Bacterial flagellum basal body</location>
    </subcellularLocation>
</comment>
<evidence type="ECO:0000256" key="3">
    <source>
        <dbReference type="ARBA" id="ARBA00022989"/>
    </source>
</evidence>
<feature type="chain" id="PRO_5032644279" description="Flagellar protein" evidence="8">
    <location>
        <begin position="25"/>
        <end position="148"/>
    </location>
</feature>
<evidence type="ECO:0000256" key="4">
    <source>
        <dbReference type="ARBA" id="ARBA00023136"/>
    </source>
</evidence>
<evidence type="ECO:0000256" key="2">
    <source>
        <dbReference type="ARBA" id="ARBA00022692"/>
    </source>
</evidence>
<keyword evidence="8" id="KW-0732">Signal</keyword>
<dbReference type="Proteomes" id="UP000886339">
    <property type="component" value="Unassembled WGS sequence"/>
</dbReference>
<protein>
    <recommendedName>
        <fullName evidence="7">Flagellar protein</fullName>
    </recommendedName>
</protein>
<dbReference type="NCBIfam" id="TIGR03500">
    <property type="entry name" value="FliO_TIGR"/>
    <property type="match status" value="1"/>
</dbReference>
<comment type="similarity">
    <text evidence="6 7">Belongs to the FliO/MopB family.</text>
</comment>
<reference evidence="9" key="1">
    <citation type="journal article" date="2020" name="mSystems">
        <title>Genome- and Community-Level Interaction Insights into Carbon Utilization and Element Cycling Functions of Hydrothermarchaeota in Hydrothermal Sediment.</title>
        <authorList>
            <person name="Zhou Z."/>
            <person name="Liu Y."/>
            <person name="Xu W."/>
            <person name="Pan J."/>
            <person name="Luo Z.H."/>
            <person name="Li M."/>
        </authorList>
    </citation>
    <scope>NUCLEOTIDE SEQUENCE [LARGE SCALE GENOMIC DNA]</scope>
    <source>
        <strain evidence="9">HyVt-458</strain>
    </source>
</reference>
<organism evidence="9">
    <name type="scientific">Thiolapillus brandeum</name>
    <dbReference type="NCBI Taxonomy" id="1076588"/>
    <lineage>
        <taxon>Bacteria</taxon>
        <taxon>Pseudomonadati</taxon>
        <taxon>Pseudomonadota</taxon>
        <taxon>Gammaproteobacteria</taxon>
        <taxon>Chromatiales</taxon>
        <taxon>Sedimenticolaceae</taxon>
        <taxon>Thiolapillus</taxon>
    </lineage>
</organism>
<dbReference type="GO" id="GO:0005886">
    <property type="term" value="C:plasma membrane"/>
    <property type="evidence" value="ECO:0007669"/>
    <property type="project" value="UniProtKB-SubCell"/>
</dbReference>
<dbReference type="AlphaFoldDB" id="A0A831RXA8"/>
<dbReference type="InterPro" id="IPR022781">
    <property type="entry name" value="Flagellar_biosynth_FliO"/>
</dbReference>
<proteinExistence type="inferred from homology"/>
<keyword evidence="2 7" id="KW-0812">Transmembrane</keyword>
<gene>
    <name evidence="9" type="primary">fliO</name>
    <name evidence="9" type="ORF">ENJ12_07930</name>
</gene>
<keyword evidence="1 7" id="KW-1003">Cell membrane</keyword>
<keyword evidence="9" id="KW-0282">Flagellum</keyword>
<name>A0A831RXA8_9GAMM</name>
<dbReference type="GO" id="GO:0044781">
    <property type="term" value="P:bacterial-type flagellum organization"/>
    <property type="evidence" value="ECO:0007669"/>
    <property type="project" value="UniProtKB-UniRule"/>
</dbReference>
<evidence type="ECO:0000256" key="5">
    <source>
        <dbReference type="ARBA" id="ARBA00023143"/>
    </source>
</evidence>
<dbReference type="PANTHER" id="PTHR38766">
    <property type="entry name" value="FLAGELLAR PROTEIN FLIO"/>
    <property type="match status" value="1"/>
</dbReference>
<feature type="transmembrane region" description="Helical" evidence="7">
    <location>
        <begin position="40"/>
        <end position="61"/>
    </location>
</feature>
<keyword evidence="9" id="KW-0969">Cilium</keyword>
<feature type="signal peptide" evidence="8">
    <location>
        <begin position="1"/>
        <end position="24"/>
    </location>
</feature>
<evidence type="ECO:0000256" key="1">
    <source>
        <dbReference type="ARBA" id="ARBA00022475"/>
    </source>
</evidence>
<evidence type="ECO:0000256" key="8">
    <source>
        <dbReference type="SAM" id="SignalP"/>
    </source>
</evidence>
<keyword evidence="5 7" id="KW-0975">Bacterial flagellum</keyword>
<dbReference type="Pfam" id="PF04347">
    <property type="entry name" value="FliO"/>
    <property type="match status" value="1"/>
</dbReference>
<evidence type="ECO:0000256" key="6">
    <source>
        <dbReference type="ARBA" id="ARBA00037937"/>
    </source>
</evidence>
<comment type="caution">
    <text evidence="9">The sequence shown here is derived from an EMBL/GenBank/DDBJ whole genome shotgun (WGS) entry which is preliminary data.</text>
</comment>
<dbReference type="PANTHER" id="PTHR38766:SF1">
    <property type="entry name" value="FLAGELLAR PROTEIN FLIO"/>
    <property type="match status" value="1"/>
</dbReference>
<accession>A0A831RXA8</accession>